<evidence type="ECO:0000256" key="3">
    <source>
        <dbReference type="HAMAP-Rule" id="MF_00030"/>
    </source>
</evidence>
<keyword evidence="2 3" id="KW-0460">Magnesium</keyword>
<dbReference type="EMBL" id="LXEN01000114">
    <property type="protein sequence ID" value="OAT25194.1"/>
    <property type="molecule type" value="Genomic_DNA"/>
</dbReference>
<dbReference type="Pfam" id="PF13286">
    <property type="entry name" value="HD_assoc"/>
    <property type="match status" value="1"/>
</dbReference>
<dbReference type="InterPro" id="IPR050135">
    <property type="entry name" value="dGTPase-like"/>
</dbReference>
<keyword evidence="6" id="KW-1185">Reference proteome</keyword>
<dbReference type="Gene3D" id="1.10.3210.10">
    <property type="entry name" value="Hypothetical protein af1432"/>
    <property type="match status" value="2"/>
</dbReference>
<dbReference type="PANTHER" id="PTHR11373:SF32">
    <property type="entry name" value="DEOXYGUANOSINETRIPHOSPHATE TRIPHOSPHOHYDROLASE"/>
    <property type="match status" value="1"/>
</dbReference>
<reference evidence="5 6" key="1">
    <citation type="submission" date="2016-04" db="EMBL/GenBank/DDBJ databases">
        <title>ATOL: Assembling a taxonomically balanced genome-scale reconstruction of the evolutionary history of the Enterobacteriaceae.</title>
        <authorList>
            <person name="Plunkett G.III."/>
            <person name="Neeno-Eckwall E.C."/>
            <person name="Glasner J.D."/>
            <person name="Perna N.T."/>
        </authorList>
    </citation>
    <scope>NUCLEOTIDE SEQUENCE [LARGE SCALE GENOMIC DNA]</scope>
    <source>
        <strain evidence="5 6">ATCC 19692</strain>
    </source>
</reference>
<dbReference type="NCBIfam" id="NF003429">
    <property type="entry name" value="PRK04926.1"/>
    <property type="match status" value="1"/>
</dbReference>
<dbReference type="InterPro" id="IPR006261">
    <property type="entry name" value="dGTPase"/>
</dbReference>
<dbReference type="Proteomes" id="UP000094023">
    <property type="component" value="Unassembled WGS sequence"/>
</dbReference>
<dbReference type="STRING" id="1354337.M983_2405"/>
<dbReference type="PROSITE" id="PS51831">
    <property type="entry name" value="HD"/>
    <property type="match status" value="1"/>
</dbReference>
<dbReference type="Gene3D" id="1.10.3410.10">
    <property type="entry name" value="putative deoxyguanosinetriphosphate triphosphohydrolase like domain"/>
    <property type="match status" value="1"/>
</dbReference>
<comment type="subunit">
    <text evidence="3">Homotetramer.</text>
</comment>
<dbReference type="AlphaFoldDB" id="A0A198FL65"/>
<organism evidence="5 6">
    <name type="scientific">Proteus myxofaciens ATCC 19692</name>
    <dbReference type="NCBI Taxonomy" id="1354337"/>
    <lineage>
        <taxon>Bacteria</taxon>
        <taxon>Pseudomonadati</taxon>
        <taxon>Pseudomonadota</taxon>
        <taxon>Gammaproteobacteria</taxon>
        <taxon>Enterobacterales</taxon>
        <taxon>Morganellaceae</taxon>
        <taxon>Proteus</taxon>
    </lineage>
</organism>
<dbReference type="InterPro" id="IPR020779">
    <property type="entry name" value="dNTPase_1"/>
</dbReference>
<dbReference type="OrthoDB" id="9803619at2"/>
<dbReference type="GO" id="GO:0000287">
    <property type="term" value="F:magnesium ion binding"/>
    <property type="evidence" value="ECO:0007669"/>
    <property type="project" value="UniProtKB-UniRule"/>
</dbReference>
<dbReference type="CDD" id="cd00077">
    <property type="entry name" value="HDc"/>
    <property type="match status" value="1"/>
</dbReference>
<dbReference type="FunFam" id="1.10.3210.10:FF:000010">
    <property type="entry name" value="Deoxyguanosinetriphosphate triphosphohydrolase"/>
    <property type="match status" value="1"/>
</dbReference>
<dbReference type="GO" id="GO:0008832">
    <property type="term" value="F:dGTPase activity"/>
    <property type="evidence" value="ECO:0007669"/>
    <property type="project" value="UniProtKB-UniRule"/>
</dbReference>
<evidence type="ECO:0000259" key="4">
    <source>
        <dbReference type="PROSITE" id="PS51831"/>
    </source>
</evidence>
<dbReference type="PATRIC" id="fig|1354337.4.peg.2471"/>
<dbReference type="RefSeq" id="WP_066751175.1">
    <property type="nucleotide sequence ID" value="NZ_LXEN01000114.1"/>
</dbReference>
<dbReference type="InterPro" id="IPR006674">
    <property type="entry name" value="HD_domain"/>
</dbReference>
<dbReference type="InterPro" id="IPR026875">
    <property type="entry name" value="PHydrolase_assoc_dom"/>
</dbReference>
<dbReference type="InterPro" id="IPR023293">
    <property type="entry name" value="dGTP_triP_hydro_central_sf"/>
</dbReference>
<comment type="cofactor">
    <cofactor evidence="3">
        <name>Mg(2+)</name>
        <dbReference type="ChEBI" id="CHEBI:18420"/>
    </cofactor>
</comment>
<accession>A0A198FL65</accession>
<evidence type="ECO:0000256" key="2">
    <source>
        <dbReference type="ARBA" id="ARBA00022842"/>
    </source>
</evidence>
<evidence type="ECO:0000256" key="1">
    <source>
        <dbReference type="ARBA" id="ARBA00022801"/>
    </source>
</evidence>
<evidence type="ECO:0000313" key="5">
    <source>
        <dbReference type="EMBL" id="OAT25194.1"/>
    </source>
</evidence>
<comment type="catalytic activity">
    <reaction evidence="3">
        <text>dGTP + H2O = 2'-deoxyguanosine + triphosphate + H(+)</text>
        <dbReference type="Rhea" id="RHEA:15193"/>
        <dbReference type="ChEBI" id="CHEBI:15377"/>
        <dbReference type="ChEBI" id="CHEBI:15378"/>
        <dbReference type="ChEBI" id="CHEBI:17172"/>
        <dbReference type="ChEBI" id="CHEBI:18036"/>
        <dbReference type="ChEBI" id="CHEBI:61429"/>
        <dbReference type="EC" id="3.1.5.1"/>
    </reaction>
</comment>
<dbReference type="SUPFAM" id="SSF109604">
    <property type="entry name" value="HD-domain/PDEase-like"/>
    <property type="match status" value="1"/>
</dbReference>
<protein>
    <recommendedName>
        <fullName evidence="3">Deoxyguanosinetriphosphate triphosphohydrolase</fullName>
        <shortName evidence="3">dGTP triphosphohydrolase</shortName>
        <shortName evidence="3">dGTPase</shortName>
        <ecNumber evidence="3">3.1.5.1</ecNumber>
    </recommendedName>
</protein>
<dbReference type="InterPro" id="IPR003607">
    <property type="entry name" value="HD/PDEase_dom"/>
</dbReference>
<dbReference type="SMART" id="SM00471">
    <property type="entry name" value="HDc"/>
    <property type="match status" value="1"/>
</dbReference>
<name>A0A198FL65_9GAMM</name>
<keyword evidence="1 3" id="KW-0378">Hydrolase</keyword>
<dbReference type="EC" id="3.1.5.1" evidence="3"/>
<sequence>MIDFKLKLNYQRKYNSSDIDINDEMQVSRQFESDRGRIINSAAIRRLQQKTQVFPLEQNSAVRSRLTHSLEVQQIGRYIAKQIIGEFKKQHKLDEYGLSERIDSVESLIEMACLMHDIGNPPFGHFGEAAIKHWFRKVLSPEGTSEFDSCLFAPMQYGVDEEINKLKQTLRQDLCHFEGNAQAIRMAHHILKLNLTYAQIGCVLKYTRPAYWQGDIPNEYHYLMKKPGYYWSEKEFVKELRDKLSMGEFCRFPLTYIMEAADDISYCIADLDDAVEKGIFDINRLVQLLRDAWCENGDMTEGDLFDITVNRAYKKVDQNEAKRSMQDQFFMYLRVYITGKLVPYTAQRFIKNLDKVYEGNFNNALLEGNSAEHRLLATLKRVAQKWVFSHPEVEELEMKGYRVISGLLEIYKSLLLLPTNDFLKLHKYNEHPEYVIETRLYHKLSVKHKLAYNEALDKLNDINSEQGRLLEFYYRTRLIQDYISGMTDHYAYEEYRKLMVCD</sequence>
<evidence type="ECO:0000313" key="6">
    <source>
        <dbReference type="Proteomes" id="UP000094023"/>
    </source>
</evidence>
<dbReference type="GO" id="GO:0006203">
    <property type="term" value="P:dGTP catabolic process"/>
    <property type="evidence" value="ECO:0007669"/>
    <property type="project" value="InterPro"/>
</dbReference>
<gene>
    <name evidence="3" type="primary">dgt</name>
    <name evidence="5" type="ORF">M983_2405</name>
</gene>
<comment type="similarity">
    <text evidence="3">Belongs to the dGTPase family. Type 1 subfamily.</text>
</comment>
<dbReference type="PANTHER" id="PTHR11373">
    <property type="entry name" value="DEOXYNUCLEOSIDE TRIPHOSPHATE TRIPHOSPHOHYDROLASE"/>
    <property type="match status" value="1"/>
</dbReference>
<feature type="domain" description="HD" evidence="4">
    <location>
        <begin position="65"/>
        <end position="267"/>
    </location>
</feature>
<dbReference type="NCBIfam" id="TIGR01353">
    <property type="entry name" value="dGTP_triPase"/>
    <property type="match status" value="1"/>
</dbReference>
<dbReference type="HAMAP" id="MF_00030">
    <property type="entry name" value="dGTPase_type1"/>
    <property type="match status" value="1"/>
</dbReference>
<comment type="function">
    <text evidence="3">dGTPase preferentially hydrolyzes dGTP over the other canonical NTPs.</text>
</comment>
<proteinExistence type="inferred from homology"/>
<dbReference type="Pfam" id="PF01966">
    <property type="entry name" value="HD"/>
    <property type="match status" value="1"/>
</dbReference>
<comment type="caution">
    <text evidence="5">The sequence shown here is derived from an EMBL/GenBank/DDBJ whole genome shotgun (WGS) entry which is preliminary data.</text>
</comment>